<keyword evidence="1" id="KW-1133">Transmembrane helix</keyword>
<proteinExistence type="predicted"/>
<dbReference type="InterPro" id="IPR012902">
    <property type="entry name" value="N_methyl_site"/>
</dbReference>
<evidence type="ECO:0000256" key="1">
    <source>
        <dbReference type="SAM" id="Phobius"/>
    </source>
</evidence>
<accession>A0A7W8FZH7</accession>
<comment type="caution">
    <text evidence="2">The sequence shown here is derived from an EMBL/GenBank/DDBJ whole genome shotgun (WGS) entry which is preliminary data.</text>
</comment>
<dbReference type="InterPro" id="IPR013362">
    <property type="entry name" value="Pilus_4_PilV"/>
</dbReference>
<feature type="transmembrane region" description="Helical" evidence="1">
    <location>
        <begin position="12"/>
        <end position="36"/>
    </location>
</feature>
<reference evidence="2 3" key="1">
    <citation type="submission" date="2020-08" db="EMBL/GenBank/DDBJ databases">
        <title>Genomic Encyclopedia of Type Strains, Phase IV (KMG-IV): sequencing the most valuable type-strain genomes for metagenomic binning, comparative biology and taxonomic classification.</title>
        <authorList>
            <person name="Goeker M."/>
        </authorList>
    </citation>
    <scope>NUCLEOTIDE SEQUENCE [LARGE SCALE GENOMIC DNA]</scope>
    <source>
        <strain evidence="2 3">DSM 24163</strain>
    </source>
</reference>
<dbReference type="AlphaFoldDB" id="A0A7W8FZH7"/>
<dbReference type="NCBIfam" id="TIGR02532">
    <property type="entry name" value="IV_pilin_GFxxxE"/>
    <property type="match status" value="1"/>
</dbReference>
<keyword evidence="1" id="KW-0812">Transmembrane</keyword>
<evidence type="ECO:0000313" key="2">
    <source>
        <dbReference type="EMBL" id="MBB5208146.1"/>
    </source>
</evidence>
<dbReference type="Pfam" id="PF07963">
    <property type="entry name" value="N_methyl"/>
    <property type="match status" value="1"/>
</dbReference>
<evidence type="ECO:0000313" key="3">
    <source>
        <dbReference type="Proteomes" id="UP000521199"/>
    </source>
</evidence>
<gene>
    <name evidence="2" type="ORF">HNQ52_001675</name>
</gene>
<dbReference type="EMBL" id="JACHHP010000002">
    <property type="protein sequence ID" value="MBB5208146.1"/>
    <property type="molecule type" value="Genomic_DNA"/>
</dbReference>
<organism evidence="2 3">
    <name type="scientific">Chiayiivirga flava</name>
    <dbReference type="NCBI Taxonomy" id="659595"/>
    <lineage>
        <taxon>Bacteria</taxon>
        <taxon>Pseudomonadati</taxon>
        <taxon>Pseudomonadota</taxon>
        <taxon>Gammaproteobacteria</taxon>
        <taxon>Lysobacterales</taxon>
        <taxon>Lysobacteraceae</taxon>
        <taxon>Chiayiivirga</taxon>
    </lineage>
</organism>
<sequence>MNVSARVQGADAGFSLIEVMVAVLVLSLGLLGMAALQGVSMRYNQSANYRTQATNLAYEFIDTARSYSDRDLSNLVALVQNFTDWSQMCEIGTPPGYACGSSADALNCDRERWAQKICRTMPNGRGQVLLDTSLAAPQITVRLCWNDDRGLDPAVTSDCSDPSEALGGQPFAITSQL</sequence>
<name>A0A7W8FZH7_9GAMM</name>
<dbReference type="Proteomes" id="UP000521199">
    <property type="component" value="Unassembled WGS sequence"/>
</dbReference>
<protein>
    <submittedName>
        <fullName evidence="2">Type IV pilus assembly protein PilV</fullName>
    </submittedName>
</protein>
<keyword evidence="1" id="KW-0472">Membrane</keyword>
<dbReference type="NCBIfam" id="TIGR02523">
    <property type="entry name" value="type_IV_pilV"/>
    <property type="match status" value="1"/>
</dbReference>
<keyword evidence="3" id="KW-1185">Reference proteome</keyword>